<name>A0A1R3RJ89_ASPC5</name>
<sequence>MSTLIQNPDYAPTAPTHPLPLKLYIPRLDGPSDIFIKHTLESLVTGHITPPPSRHHHRHPHNHRLPHQTRRAPNPP</sequence>
<proteinExistence type="predicted"/>
<accession>A0A1R3RJ89</accession>
<evidence type="ECO:0000256" key="1">
    <source>
        <dbReference type="SAM" id="MobiDB-lite"/>
    </source>
</evidence>
<evidence type="ECO:0000313" key="2">
    <source>
        <dbReference type="EMBL" id="OOF94547.1"/>
    </source>
</evidence>
<feature type="region of interest" description="Disordered" evidence="1">
    <location>
        <begin position="45"/>
        <end position="76"/>
    </location>
</feature>
<gene>
    <name evidence="2" type="ORF">ASPCADRAFT_208215</name>
</gene>
<protein>
    <submittedName>
        <fullName evidence="2">Uncharacterized protein</fullName>
    </submittedName>
</protein>
<feature type="compositionally biased region" description="Basic residues" evidence="1">
    <location>
        <begin position="53"/>
        <end position="70"/>
    </location>
</feature>
<evidence type="ECO:0000313" key="3">
    <source>
        <dbReference type="Proteomes" id="UP000188318"/>
    </source>
</evidence>
<dbReference type="AlphaFoldDB" id="A0A1R3RJ89"/>
<organism evidence="2 3">
    <name type="scientific">Aspergillus carbonarius (strain ITEM 5010)</name>
    <dbReference type="NCBI Taxonomy" id="602072"/>
    <lineage>
        <taxon>Eukaryota</taxon>
        <taxon>Fungi</taxon>
        <taxon>Dikarya</taxon>
        <taxon>Ascomycota</taxon>
        <taxon>Pezizomycotina</taxon>
        <taxon>Eurotiomycetes</taxon>
        <taxon>Eurotiomycetidae</taxon>
        <taxon>Eurotiales</taxon>
        <taxon>Aspergillaceae</taxon>
        <taxon>Aspergillus</taxon>
        <taxon>Aspergillus subgen. Circumdati</taxon>
    </lineage>
</organism>
<dbReference type="Proteomes" id="UP000188318">
    <property type="component" value="Unassembled WGS sequence"/>
</dbReference>
<dbReference type="VEuPathDB" id="FungiDB:ASPCADRAFT_208215"/>
<keyword evidence="3" id="KW-1185">Reference proteome</keyword>
<dbReference type="EMBL" id="KV907501">
    <property type="protein sequence ID" value="OOF94547.1"/>
    <property type="molecule type" value="Genomic_DNA"/>
</dbReference>
<reference evidence="3" key="1">
    <citation type="journal article" date="2017" name="Genome Biol.">
        <title>Comparative genomics reveals high biological diversity and specific adaptations in the industrially and medically important fungal genus Aspergillus.</title>
        <authorList>
            <person name="de Vries R.P."/>
            <person name="Riley R."/>
            <person name="Wiebenga A."/>
            <person name="Aguilar-Osorio G."/>
            <person name="Amillis S."/>
            <person name="Uchima C.A."/>
            <person name="Anderluh G."/>
            <person name="Asadollahi M."/>
            <person name="Askin M."/>
            <person name="Barry K."/>
            <person name="Battaglia E."/>
            <person name="Bayram O."/>
            <person name="Benocci T."/>
            <person name="Braus-Stromeyer S.A."/>
            <person name="Caldana C."/>
            <person name="Canovas D."/>
            <person name="Cerqueira G.C."/>
            <person name="Chen F."/>
            <person name="Chen W."/>
            <person name="Choi C."/>
            <person name="Clum A."/>
            <person name="Dos Santos R.A."/>
            <person name="Damasio A.R."/>
            <person name="Diallinas G."/>
            <person name="Emri T."/>
            <person name="Fekete E."/>
            <person name="Flipphi M."/>
            <person name="Freyberg S."/>
            <person name="Gallo A."/>
            <person name="Gournas C."/>
            <person name="Habgood R."/>
            <person name="Hainaut M."/>
            <person name="Harispe M.L."/>
            <person name="Henrissat B."/>
            <person name="Hilden K.S."/>
            <person name="Hope R."/>
            <person name="Hossain A."/>
            <person name="Karabika E."/>
            <person name="Karaffa L."/>
            <person name="Karanyi Z."/>
            <person name="Krasevec N."/>
            <person name="Kuo A."/>
            <person name="Kusch H."/>
            <person name="LaButti K."/>
            <person name="Lagendijk E.L."/>
            <person name="Lapidus A."/>
            <person name="Levasseur A."/>
            <person name="Lindquist E."/>
            <person name="Lipzen A."/>
            <person name="Logrieco A.F."/>
            <person name="MacCabe A."/>
            <person name="Maekelae M.R."/>
            <person name="Malavazi I."/>
            <person name="Melin P."/>
            <person name="Meyer V."/>
            <person name="Mielnichuk N."/>
            <person name="Miskei M."/>
            <person name="Molnar A.P."/>
            <person name="Mule G."/>
            <person name="Ngan C.Y."/>
            <person name="Orejas M."/>
            <person name="Orosz E."/>
            <person name="Ouedraogo J.P."/>
            <person name="Overkamp K.M."/>
            <person name="Park H.-S."/>
            <person name="Perrone G."/>
            <person name="Piumi F."/>
            <person name="Punt P.J."/>
            <person name="Ram A.F."/>
            <person name="Ramon A."/>
            <person name="Rauscher S."/>
            <person name="Record E."/>
            <person name="Riano-Pachon D.M."/>
            <person name="Robert V."/>
            <person name="Roehrig J."/>
            <person name="Ruller R."/>
            <person name="Salamov A."/>
            <person name="Salih N.S."/>
            <person name="Samson R.A."/>
            <person name="Sandor E."/>
            <person name="Sanguinetti M."/>
            <person name="Schuetze T."/>
            <person name="Sepcic K."/>
            <person name="Shelest E."/>
            <person name="Sherlock G."/>
            <person name="Sophianopoulou V."/>
            <person name="Squina F.M."/>
            <person name="Sun H."/>
            <person name="Susca A."/>
            <person name="Todd R.B."/>
            <person name="Tsang A."/>
            <person name="Unkles S.E."/>
            <person name="van de Wiele N."/>
            <person name="van Rossen-Uffink D."/>
            <person name="Oliveira J.V."/>
            <person name="Vesth T.C."/>
            <person name="Visser J."/>
            <person name="Yu J.-H."/>
            <person name="Zhou M."/>
            <person name="Andersen M.R."/>
            <person name="Archer D.B."/>
            <person name="Baker S.E."/>
            <person name="Benoit I."/>
            <person name="Brakhage A.A."/>
            <person name="Braus G.H."/>
            <person name="Fischer R."/>
            <person name="Frisvad J.C."/>
            <person name="Goldman G.H."/>
            <person name="Houbraken J."/>
            <person name="Oakley B."/>
            <person name="Pocsi I."/>
            <person name="Scazzocchio C."/>
            <person name="Seiboth B."/>
            <person name="vanKuyk P.A."/>
            <person name="Wortman J."/>
            <person name="Dyer P.S."/>
            <person name="Grigoriev I.V."/>
        </authorList>
    </citation>
    <scope>NUCLEOTIDE SEQUENCE [LARGE SCALE GENOMIC DNA]</scope>
    <source>
        <strain evidence="3">ITEM 5010</strain>
    </source>
</reference>